<evidence type="ECO:0000313" key="3">
    <source>
        <dbReference type="Proteomes" id="UP000799538"/>
    </source>
</evidence>
<organism evidence="2 3">
    <name type="scientific">Elsinoe ampelina</name>
    <dbReference type="NCBI Taxonomy" id="302913"/>
    <lineage>
        <taxon>Eukaryota</taxon>
        <taxon>Fungi</taxon>
        <taxon>Dikarya</taxon>
        <taxon>Ascomycota</taxon>
        <taxon>Pezizomycotina</taxon>
        <taxon>Dothideomycetes</taxon>
        <taxon>Dothideomycetidae</taxon>
        <taxon>Myriangiales</taxon>
        <taxon>Elsinoaceae</taxon>
        <taxon>Elsinoe</taxon>
    </lineage>
</organism>
<feature type="compositionally biased region" description="Polar residues" evidence="1">
    <location>
        <begin position="1"/>
        <end position="12"/>
    </location>
</feature>
<gene>
    <name evidence="2" type="ORF">BDZ85DRAFT_51182</name>
</gene>
<feature type="region of interest" description="Disordered" evidence="1">
    <location>
        <begin position="1"/>
        <end position="22"/>
    </location>
</feature>
<keyword evidence="3" id="KW-1185">Reference proteome</keyword>
<proteinExistence type="predicted"/>
<dbReference type="AlphaFoldDB" id="A0A6A6GL93"/>
<feature type="region of interest" description="Disordered" evidence="1">
    <location>
        <begin position="121"/>
        <end position="216"/>
    </location>
</feature>
<accession>A0A6A6GL93</accession>
<name>A0A6A6GL93_9PEZI</name>
<dbReference type="EMBL" id="ML992502">
    <property type="protein sequence ID" value="KAF2226534.1"/>
    <property type="molecule type" value="Genomic_DNA"/>
</dbReference>
<evidence type="ECO:0000313" key="2">
    <source>
        <dbReference type="EMBL" id="KAF2226534.1"/>
    </source>
</evidence>
<protein>
    <submittedName>
        <fullName evidence="2">Uncharacterized protein</fullName>
    </submittedName>
</protein>
<sequence length="268" mass="31122">MSSNDRYGNAQTIERRSRPRFRRDTDDGVCDVCGGEIRNEFGTRDCECQGIITAVGAAVIATRRRGAPSAHRPADISQHQLDVFWEHWMRGEDEHDETCSRYDIAKMQIGRLHDQVDALHRTQQRRRPSAGRAREQSSALSRPAEYSSPPPPYTQQRHRSQSPQERRLLRLPERESVRGADRERSTHRREEASDQDREATQASRRARRRRRRAENAVATPCQNCLDEGNRRSARTHLYHDCRLLTEEARQQARVRFEAGLPFQRSDQT</sequence>
<dbReference type="Proteomes" id="UP000799538">
    <property type="component" value="Unassembled WGS sequence"/>
</dbReference>
<feature type="compositionally biased region" description="Basic and acidic residues" evidence="1">
    <location>
        <begin position="164"/>
        <end position="199"/>
    </location>
</feature>
<reference evidence="3" key="1">
    <citation type="journal article" date="2020" name="Stud. Mycol.">
        <title>101 Dothideomycetes genomes: A test case for predicting lifestyles and emergence of pathogens.</title>
        <authorList>
            <person name="Haridas S."/>
            <person name="Albert R."/>
            <person name="Binder M."/>
            <person name="Bloem J."/>
            <person name="LaButti K."/>
            <person name="Salamov A."/>
            <person name="Andreopoulos B."/>
            <person name="Baker S."/>
            <person name="Barry K."/>
            <person name="Bills G."/>
            <person name="Bluhm B."/>
            <person name="Cannon C."/>
            <person name="Castanera R."/>
            <person name="Culley D."/>
            <person name="Daum C."/>
            <person name="Ezra D."/>
            <person name="Gonzalez J."/>
            <person name="Henrissat B."/>
            <person name="Kuo A."/>
            <person name="Liang C."/>
            <person name="Lipzen A."/>
            <person name="Lutzoni F."/>
            <person name="Magnuson J."/>
            <person name="Mondo S."/>
            <person name="Nolan M."/>
            <person name="Ohm R."/>
            <person name="Pangilinan J."/>
            <person name="Park H.-J."/>
            <person name="Ramirez L."/>
            <person name="Alfaro M."/>
            <person name="Sun H."/>
            <person name="Tritt A."/>
            <person name="Yoshinaga Y."/>
            <person name="Zwiers L.-H."/>
            <person name="Turgeon B."/>
            <person name="Goodwin S."/>
            <person name="Spatafora J."/>
            <person name="Crous P."/>
            <person name="Grigoriev I."/>
        </authorList>
    </citation>
    <scope>NUCLEOTIDE SEQUENCE [LARGE SCALE GENOMIC DNA]</scope>
    <source>
        <strain evidence="3">CECT 20119</strain>
    </source>
</reference>
<evidence type="ECO:0000256" key="1">
    <source>
        <dbReference type="SAM" id="MobiDB-lite"/>
    </source>
</evidence>